<keyword evidence="2" id="KW-0812">Transmembrane</keyword>
<keyword evidence="2" id="KW-1133">Transmembrane helix</keyword>
<evidence type="ECO:0000256" key="2">
    <source>
        <dbReference type="SAM" id="Phobius"/>
    </source>
</evidence>
<feature type="compositionally biased region" description="Basic and acidic residues" evidence="1">
    <location>
        <begin position="983"/>
        <end position="1012"/>
    </location>
</feature>
<feature type="region of interest" description="Disordered" evidence="1">
    <location>
        <begin position="1276"/>
        <end position="1335"/>
    </location>
</feature>
<proteinExistence type="predicted"/>
<evidence type="ECO:0000313" key="3">
    <source>
        <dbReference type="EMBL" id="MBA2225794.1"/>
    </source>
</evidence>
<name>A0A7V8VD12_9BACT</name>
<feature type="transmembrane region" description="Helical" evidence="2">
    <location>
        <begin position="156"/>
        <end position="177"/>
    </location>
</feature>
<comment type="caution">
    <text evidence="3">The sequence shown here is derived from an EMBL/GenBank/DDBJ whole genome shotgun (WGS) entry which is preliminary data.</text>
</comment>
<feature type="region of interest" description="Disordered" evidence="1">
    <location>
        <begin position="549"/>
        <end position="1227"/>
    </location>
</feature>
<evidence type="ECO:0000313" key="4">
    <source>
        <dbReference type="Proteomes" id="UP000542342"/>
    </source>
</evidence>
<feature type="compositionally biased region" description="Basic and acidic residues" evidence="1">
    <location>
        <begin position="760"/>
        <end position="788"/>
    </location>
</feature>
<evidence type="ECO:0008006" key="5">
    <source>
        <dbReference type="Google" id="ProtNLM"/>
    </source>
</evidence>
<feature type="compositionally biased region" description="Basic and acidic residues" evidence="1">
    <location>
        <begin position="1045"/>
        <end position="1078"/>
    </location>
</feature>
<organism evidence="3 4">
    <name type="scientific">Thermogemmata fonticola</name>
    <dbReference type="NCBI Taxonomy" id="2755323"/>
    <lineage>
        <taxon>Bacteria</taxon>
        <taxon>Pseudomonadati</taxon>
        <taxon>Planctomycetota</taxon>
        <taxon>Planctomycetia</taxon>
        <taxon>Gemmatales</taxon>
        <taxon>Gemmataceae</taxon>
        <taxon>Thermogemmata</taxon>
    </lineage>
</organism>
<dbReference type="EMBL" id="JACEFB010000003">
    <property type="protein sequence ID" value="MBA2225794.1"/>
    <property type="molecule type" value="Genomic_DNA"/>
</dbReference>
<keyword evidence="2" id="KW-0472">Membrane</keyword>
<keyword evidence="4" id="KW-1185">Reference proteome</keyword>
<feature type="compositionally biased region" description="Basic and acidic residues" evidence="1">
    <location>
        <begin position="1108"/>
        <end position="1149"/>
    </location>
</feature>
<feature type="compositionally biased region" description="Polar residues" evidence="1">
    <location>
        <begin position="1080"/>
        <end position="1094"/>
    </location>
</feature>
<feature type="compositionally biased region" description="Low complexity" evidence="1">
    <location>
        <begin position="589"/>
        <end position="713"/>
    </location>
</feature>
<accession>A0A7V8VD12</accession>
<reference evidence="3 4" key="1">
    <citation type="submission" date="2020-07" db="EMBL/GenBank/DDBJ databases">
        <title>Thermogemmata thermophila gen. nov., sp. nov., a novel moderate thermophilic planctomycete from a Kamchatka hot spring.</title>
        <authorList>
            <person name="Elcheninov A.G."/>
            <person name="Podosokorskaya O.A."/>
            <person name="Kovaleva O.L."/>
            <person name="Novikov A."/>
            <person name="Bonch-Osmolovskaya E.A."/>
            <person name="Toshchakov S.V."/>
            <person name="Kublanov I.V."/>
        </authorList>
    </citation>
    <scope>NUCLEOTIDE SEQUENCE [LARGE SCALE GENOMIC DNA]</scope>
    <source>
        <strain evidence="3 4">2918</strain>
    </source>
</reference>
<feature type="compositionally biased region" description="Polar residues" evidence="1">
    <location>
        <begin position="846"/>
        <end position="860"/>
    </location>
</feature>
<feature type="compositionally biased region" description="Basic and acidic residues" evidence="1">
    <location>
        <begin position="1175"/>
        <end position="1184"/>
    </location>
</feature>
<gene>
    <name evidence="3" type="ORF">H0921_06405</name>
</gene>
<feature type="transmembrane region" description="Helical" evidence="2">
    <location>
        <begin position="35"/>
        <end position="56"/>
    </location>
</feature>
<feature type="compositionally biased region" description="Low complexity" evidence="1">
    <location>
        <begin position="553"/>
        <end position="566"/>
    </location>
</feature>
<protein>
    <recommendedName>
        <fullName evidence="5">DUF4175 family protein</fullName>
    </recommendedName>
</protein>
<feature type="compositionally biased region" description="Low complexity" evidence="1">
    <location>
        <begin position="942"/>
        <end position="953"/>
    </location>
</feature>
<dbReference type="RefSeq" id="WP_194537231.1">
    <property type="nucleotide sequence ID" value="NZ_JACEFB010000003.1"/>
</dbReference>
<feature type="compositionally biased region" description="Basic and acidic residues" evidence="1">
    <location>
        <begin position="1021"/>
        <end position="1037"/>
    </location>
</feature>
<feature type="transmembrane region" description="Helical" evidence="2">
    <location>
        <begin position="68"/>
        <end position="87"/>
    </location>
</feature>
<feature type="compositionally biased region" description="Polar residues" evidence="1">
    <location>
        <begin position="740"/>
        <end position="750"/>
    </location>
</feature>
<dbReference type="Proteomes" id="UP000542342">
    <property type="component" value="Unassembled WGS sequence"/>
</dbReference>
<evidence type="ECO:0000256" key="1">
    <source>
        <dbReference type="SAM" id="MobiDB-lite"/>
    </source>
</evidence>
<sequence>MSTLAAHKPEVGTRSQAVVEEQLAEAVSRIRVHDLLLGVLLVATWTAAYAVIMVVADKFWVLPDWLRQIGWGVYVLGVGGLVWWGLIRPLRSRINPLYAAAQVEKTLEDPKNLLTGYVDVRERGQTPEAIQLALSVRAAQVARAADVNRAVDHRNLLYLGLVFGILAVILAALFFSWRVTQFSSLLRRAFLPFTPQQIATRTQITLLDPEGGDTTITQGQTFSVKVYLGGRIPSAEAEDRPRLLLRHSLQQEEYEEIPLQSGETARHWQGKVPDYLAQVGFWYKIAAGDAETPEYRVTVRTLPLFTDFEVQYEYPAYMNRPPDRASGPYLRTYRGTRITLRAKTNREPIRGSLEFEAQHLDPVEGQKVPGLPDSLQFTFTAREGSRYRLRMDTSVGETKVDSPWYLLTLDPDLPPIVRITQPADAETTLPANGTLMVDGHVGDDFGVDKVRLRLRLQGRDLQPIPYMEGRSFRRERDHTWPTYLSYKLSADLTRLHFADKAPFHPQEGMVLEYWVEALDNCSEAPPVKDWNDQAGNVGRSEIRRLRLSAPLTQPQEQQQQEQQRQARQQEEQRHNQQQQQRLDTEDRTPPQQGQPQPKEGQPQPKEGQPQPQEGQPQSKEGQPQPKEGQPQPKEGQPQPKEGQPQSQEGQPQSKEGQPQPKEGQPQAQPKEGQPQPKEGQPQPKEGQPQPKEGQPQPQEGQPQPKEGQAQPKEGQPQPKEGQPHSTNTPQAKGGHESRPDASSGTPQGGSPDQAPMPKTPEQRRLEEQAQRVREELERQKQEWERQRTEGGTAKPSPSAAEQPRPEAGQPKPQPPSSGMPDASAPDVSQPKPSPDDTGQPPAESRPLSQSQAQGDPQKGSSAVPPGEERPAPAPQAQETASAPRETKPGQSPSTDKSPKEPAAQKSGPDLPKTGMPSSGQLANKEPTPPDKLPRSGANDMNPSSPMSSQPKSQETSSPVPGAQAAEKKGETPAQPKGSGLTAEQRRELERAVEDLASDDPQKQQAARDKLDKALGQQARQAIEKELQQRQAEWEQLQKDLASADPQRRAAAEKRLEELRREAQQHSKDGQAGRPKDSAAKGSQTEPGQVDQKNPANAAGANKSTPKLSPEELKALAEKARDLTSPDANRRQQAEQALDEKLGRPAREQLQKQLQELQKNQPADDPQHPPQLQKELQQRLEELARQQEQTHPSGEQPGISRGRIDLDKYLPRGGATADPPAAELEADPRHQARAAALQLEEFERHRSNEELLRRLGWTPEEYERFLEAQRQYVEQLQRQAQAYEERQPKTPPSNPASAPTIRAGGAGKVESRPGTGNGIGGVGSAPIAPPGFEQAGERFFEELRKRQKK</sequence>